<name>A0AAV0XW89_9HEMI</name>
<evidence type="ECO:0000256" key="1">
    <source>
        <dbReference type="SAM" id="MobiDB-lite"/>
    </source>
</evidence>
<feature type="region of interest" description="Disordered" evidence="1">
    <location>
        <begin position="25"/>
        <end position="79"/>
    </location>
</feature>
<proteinExistence type="predicted"/>
<comment type="caution">
    <text evidence="2">The sequence shown here is derived from an EMBL/GenBank/DDBJ whole genome shotgun (WGS) entry which is preliminary data.</text>
</comment>
<feature type="compositionally biased region" description="Low complexity" evidence="1">
    <location>
        <begin position="30"/>
        <end position="65"/>
    </location>
</feature>
<dbReference type="AlphaFoldDB" id="A0AAV0XW89"/>
<organism evidence="2 3">
    <name type="scientific">Macrosiphum euphorbiae</name>
    <name type="common">potato aphid</name>
    <dbReference type="NCBI Taxonomy" id="13131"/>
    <lineage>
        <taxon>Eukaryota</taxon>
        <taxon>Metazoa</taxon>
        <taxon>Ecdysozoa</taxon>
        <taxon>Arthropoda</taxon>
        <taxon>Hexapoda</taxon>
        <taxon>Insecta</taxon>
        <taxon>Pterygota</taxon>
        <taxon>Neoptera</taxon>
        <taxon>Paraneoptera</taxon>
        <taxon>Hemiptera</taxon>
        <taxon>Sternorrhyncha</taxon>
        <taxon>Aphidomorpha</taxon>
        <taxon>Aphidoidea</taxon>
        <taxon>Aphididae</taxon>
        <taxon>Macrosiphini</taxon>
        <taxon>Macrosiphum</taxon>
    </lineage>
</organism>
<dbReference type="Proteomes" id="UP001160148">
    <property type="component" value="Unassembled WGS sequence"/>
</dbReference>
<evidence type="ECO:0000313" key="2">
    <source>
        <dbReference type="EMBL" id="CAI6372212.1"/>
    </source>
</evidence>
<protein>
    <submittedName>
        <fullName evidence="2">Uncharacterized protein</fullName>
    </submittedName>
</protein>
<accession>A0AAV0XW89</accession>
<gene>
    <name evidence="2" type="ORF">MEUPH1_LOCUS26116</name>
</gene>
<feature type="compositionally biased region" description="Polar residues" evidence="1">
    <location>
        <begin position="66"/>
        <end position="78"/>
    </location>
</feature>
<keyword evidence="3" id="KW-1185">Reference proteome</keyword>
<reference evidence="2 3" key="1">
    <citation type="submission" date="2023-01" db="EMBL/GenBank/DDBJ databases">
        <authorList>
            <person name="Whitehead M."/>
        </authorList>
    </citation>
    <scope>NUCLEOTIDE SEQUENCE [LARGE SCALE GENOMIC DNA]</scope>
</reference>
<evidence type="ECO:0000313" key="3">
    <source>
        <dbReference type="Proteomes" id="UP001160148"/>
    </source>
</evidence>
<sequence>MTSNSLNNWLVKPIMAPSTSLDSSHALSESITSHSTNTKTSSSESHVTITETTTNTTTSRDFSSSIESTQNSFSNPSMIMTEKPKLSKTFDHMHRGGKHFVRCIICHKFPELVKMYSKKTQVPKICQDLGAQ</sequence>
<dbReference type="EMBL" id="CARXXK010001024">
    <property type="protein sequence ID" value="CAI6372212.1"/>
    <property type="molecule type" value="Genomic_DNA"/>
</dbReference>